<dbReference type="PIRSF" id="PIRSF000239">
    <property type="entry name" value="AHPC"/>
    <property type="match status" value="1"/>
</dbReference>
<feature type="compositionally biased region" description="Basic and acidic residues" evidence="5">
    <location>
        <begin position="132"/>
        <end position="146"/>
    </location>
</feature>
<proteinExistence type="predicted"/>
<dbReference type="InterPro" id="IPR013766">
    <property type="entry name" value="Thioredoxin_domain"/>
</dbReference>
<protein>
    <submittedName>
        <fullName evidence="7">Peroxiredoxin</fullName>
    </submittedName>
</protein>
<keyword evidence="1" id="KW-0575">Peroxidase</keyword>
<evidence type="ECO:0000256" key="2">
    <source>
        <dbReference type="ARBA" id="ARBA00022862"/>
    </source>
</evidence>
<dbReference type="PANTHER" id="PTHR43110">
    <property type="entry name" value="THIOL PEROXIDASE"/>
    <property type="match status" value="1"/>
</dbReference>
<gene>
    <name evidence="7" type="ORF">V2S66_15465</name>
</gene>
<dbReference type="Pfam" id="PF00578">
    <property type="entry name" value="AhpC-TSA"/>
    <property type="match status" value="1"/>
</dbReference>
<dbReference type="EMBL" id="JAZEWV010000010">
    <property type="protein sequence ID" value="MEE4543364.1"/>
    <property type="molecule type" value="Genomic_DNA"/>
</dbReference>
<dbReference type="Proteomes" id="UP001344658">
    <property type="component" value="Unassembled WGS sequence"/>
</dbReference>
<keyword evidence="3" id="KW-0560">Oxidoreductase</keyword>
<evidence type="ECO:0000256" key="5">
    <source>
        <dbReference type="SAM" id="MobiDB-lite"/>
    </source>
</evidence>
<dbReference type="InterPro" id="IPR050455">
    <property type="entry name" value="Tpx_Peroxidase_subfamily"/>
</dbReference>
<evidence type="ECO:0000313" key="8">
    <source>
        <dbReference type="Proteomes" id="UP001344658"/>
    </source>
</evidence>
<dbReference type="InterPro" id="IPR036249">
    <property type="entry name" value="Thioredoxin-like_sf"/>
</dbReference>
<dbReference type="InterPro" id="IPR024706">
    <property type="entry name" value="Peroxiredoxin_AhpC-typ"/>
</dbReference>
<dbReference type="SUPFAM" id="SSF52833">
    <property type="entry name" value="Thioredoxin-like"/>
    <property type="match status" value="1"/>
</dbReference>
<dbReference type="PROSITE" id="PS51352">
    <property type="entry name" value="THIOREDOXIN_2"/>
    <property type="match status" value="1"/>
</dbReference>
<organism evidence="7 8">
    <name type="scientific">Actinacidiphila polyblastidii</name>
    <dbReference type="NCBI Taxonomy" id="3110430"/>
    <lineage>
        <taxon>Bacteria</taxon>
        <taxon>Bacillati</taxon>
        <taxon>Actinomycetota</taxon>
        <taxon>Actinomycetes</taxon>
        <taxon>Kitasatosporales</taxon>
        <taxon>Streptomycetaceae</taxon>
        <taxon>Actinacidiphila</taxon>
    </lineage>
</organism>
<keyword evidence="8" id="KW-1185">Reference proteome</keyword>
<dbReference type="RefSeq" id="WP_330795706.1">
    <property type="nucleotide sequence ID" value="NZ_JAZEWV010000010.1"/>
</dbReference>
<keyword evidence="4" id="KW-0676">Redox-active center</keyword>
<sequence>MTIAIGAPAPEFRLPDSTRQEVSAAELWRDRNLLVVFYPFAFSPVCEGELCRVRDELDQYRQAGTQVVGISVDSPFALHAWSAQQGFDFPLLADFWPHGEVARAYGVFDEQRGMALRGTFLVERGGTVRFSEVHGPGDPRDQDGWKKAVASLEG</sequence>
<name>A0ABU7PDH3_9ACTN</name>
<evidence type="ECO:0000259" key="6">
    <source>
        <dbReference type="PROSITE" id="PS51352"/>
    </source>
</evidence>
<evidence type="ECO:0000256" key="3">
    <source>
        <dbReference type="ARBA" id="ARBA00023002"/>
    </source>
</evidence>
<feature type="region of interest" description="Disordered" evidence="5">
    <location>
        <begin position="132"/>
        <end position="154"/>
    </location>
</feature>
<dbReference type="CDD" id="cd03018">
    <property type="entry name" value="PRX_AhpE_like"/>
    <property type="match status" value="1"/>
</dbReference>
<evidence type="ECO:0000256" key="1">
    <source>
        <dbReference type="ARBA" id="ARBA00022559"/>
    </source>
</evidence>
<dbReference type="Gene3D" id="3.40.30.10">
    <property type="entry name" value="Glutaredoxin"/>
    <property type="match status" value="1"/>
</dbReference>
<reference evidence="7 8" key="1">
    <citation type="submission" date="2023-12" db="EMBL/GenBank/DDBJ databases">
        <title>Streptomyces sp. V4-01.</title>
        <authorList>
            <person name="Somphong A."/>
            <person name="Phongsopitanun W."/>
        </authorList>
    </citation>
    <scope>NUCLEOTIDE SEQUENCE [LARGE SCALE GENOMIC DNA]</scope>
    <source>
        <strain evidence="7 8">V4-01</strain>
    </source>
</reference>
<keyword evidence="2" id="KW-0049">Antioxidant</keyword>
<dbReference type="PANTHER" id="PTHR43110:SF1">
    <property type="entry name" value="THIOL PEROXIDASE"/>
    <property type="match status" value="1"/>
</dbReference>
<dbReference type="InterPro" id="IPR000866">
    <property type="entry name" value="AhpC/TSA"/>
</dbReference>
<comment type="caution">
    <text evidence="7">The sequence shown here is derived from an EMBL/GenBank/DDBJ whole genome shotgun (WGS) entry which is preliminary data.</text>
</comment>
<feature type="domain" description="Thioredoxin" evidence="6">
    <location>
        <begin position="3"/>
        <end position="154"/>
    </location>
</feature>
<accession>A0ABU7PDH3</accession>
<evidence type="ECO:0000256" key="4">
    <source>
        <dbReference type="ARBA" id="ARBA00023284"/>
    </source>
</evidence>
<evidence type="ECO:0000313" key="7">
    <source>
        <dbReference type="EMBL" id="MEE4543364.1"/>
    </source>
</evidence>